<protein>
    <submittedName>
        <fullName evidence="1">Uncharacterized protein</fullName>
    </submittedName>
</protein>
<reference evidence="1 2" key="1">
    <citation type="submission" date="2021-06" db="EMBL/GenBank/DDBJ databases">
        <authorList>
            <person name="Palmer J.M."/>
        </authorList>
    </citation>
    <scope>NUCLEOTIDE SEQUENCE [LARGE SCALE GENOMIC DNA]</scope>
    <source>
        <strain evidence="1 2">AS_MEX2019</strain>
        <tissue evidence="1">Muscle</tissue>
    </source>
</reference>
<dbReference type="Proteomes" id="UP001469553">
    <property type="component" value="Unassembled WGS sequence"/>
</dbReference>
<organism evidence="1 2">
    <name type="scientific">Ameca splendens</name>
    <dbReference type="NCBI Taxonomy" id="208324"/>
    <lineage>
        <taxon>Eukaryota</taxon>
        <taxon>Metazoa</taxon>
        <taxon>Chordata</taxon>
        <taxon>Craniata</taxon>
        <taxon>Vertebrata</taxon>
        <taxon>Euteleostomi</taxon>
        <taxon>Actinopterygii</taxon>
        <taxon>Neopterygii</taxon>
        <taxon>Teleostei</taxon>
        <taxon>Neoteleostei</taxon>
        <taxon>Acanthomorphata</taxon>
        <taxon>Ovalentaria</taxon>
        <taxon>Atherinomorphae</taxon>
        <taxon>Cyprinodontiformes</taxon>
        <taxon>Goodeidae</taxon>
        <taxon>Ameca</taxon>
    </lineage>
</organism>
<name>A0ABV0Y8K0_9TELE</name>
<evidence type="ECO:0000313" key="1">
    <source>
        <dbReference type="EMBL" id="MEQ2290109.1"/>
    </source>
</evidence>
<proteinExistence type="predicted"/>
<gene>
    <name evidence="1" type="ORF">AMECASPLE_000223</name>
</gene>
<sequence length="126" mass="13660">MTKLFVCGKERGCRANICGARYGTTLTDNMAPFKLDGTKMSLVRLSTLSACVTALQLRVSQYSHHLCPASLSLLKKSPPSQLLLTPQSIIVGMVSSGMMSSQQVLPPELLISAALPELPWASWLRL</sequence>
<accession>A0ABV0Y8K0</accession>
<evidence type="ECO:0000313" key="2">
    <source>
        <dbReference type="Proteomes" id="UP001469553"/>
    </source>
</evidence>
<dbReference type="EMBL" id="JAHRIP010028222">
    <property type="protein sequence ID" value="MEQ2290109.1"/>
    <property type="molecule type" value="Genomic_DNA"/>
</dbReference>
<keyword evidence="2" id="KW-1185">Reference proteome</keyword>
<comment type="caution">
    <text evidence="1">The sequence shown here is derived from an EMBL/GenBank/DDBJ whole genome shotgun (WGS) entry which is preliminary data.</text>
</comment>